<dbReference type="EnsemblMetazoa" id="NM_001252420.1">
    <property type="protein sequence ID" value="NP_001239349.1"/>
    <property type="gene ID" value="GeneID_100846979"/>
</dbReference>
<sequence length="298" mass="33056">MISIMSAQLVLVALVSLQCGLNASAIDSTKLDNSLSSAPSVPKRRVLKNFAHISQAPPDTVHHTTGSQLELECLIIGKPAPIVEWLKNGEPIEEYEEATNEVILTDPESFAKIVSKLVVVAPTDGDRYTCAASAGLKRDSATTTVYTDGDEEDLLSLEKLLFKPIKPTITLHYSAVFQNIGTDLLLPCRVFSYAKTQVYWQYGDNNLVYETFGRIRNIGTDLLLPCRVFSYAKTQVYWQYGDNNLVYETFGRIRVLPSGDLYISGLKWSDMGNYTCVAKNIYGKDTGSTFIYPVKPSK</sequence>
<dbReference type="InterPro" id="IPR003599">
    <property type="entry name" value="Ig_sub"/>
</dbReference>
<feature type="chain" id="PRO_5036282531" evidence="5">
    <location>
        <begin position="24"/>
        <end position="298"/>
    </location>
</feature>
<dbReference type="InterPro" id="IPR051170">
    <property type="entry name" value="Neural/epithelial_adhesion"/>
</dbReference>
<keyword evidence="2" id="KW-0677">Repeat</keyword>
<feature type="signal peptide" evidence="5">
    <location>
        <begin position="1"/>
        <end position="23"/>
    </location>
</feature>
<dbReference type="OrthoDB" id="6138780at2759"/>
<feature type="domain" description="Ig-like" evidence="6">
    <location>
        <begin position="42"/>
        <end position="144"/>
    </location>
</feature>
<reference evidence="9" key="1">
    <citation type="journal article" date="2008" name="Insect Biochem. Mol. Biol.">
        <title>The genome of a lepidopteran model insect, the silkworm Bombyx mori.</title>
        <authorList>
            <consortium name="International Silkworm Genome Consortium"/>
        </authorList>
    </citation>
    <scope>NUCLEOTIDE SEQUENCE [LARGE SCALE GENOMIC DNA]</scope>
    <source>
        <strain evidence="9">p50T</strain>
    </source>
</reference>
<dbReference type="Proteomes" id="UP000005204">
    <property type="component" value="Unassembled WGS sequence"/>
</dbReference>
<dbReference type="SMART" id="SM00409">
    <property type="entry name" value="IG"/>
    <property type="match status" value="2"/>
</dbReference>
<dbReference type="InterPro" id="IPR003598">
    <property type="entry name" value="Ig_sub2"/>
</dbReference>
<dbReference type="InterPro" id="IPR013783">
    <property type="entry name" value="Ig-like_fold"/>
</dbReference>
<accession>G8FPZ5</accession>
<dbReference type="SUPFAM" id="SSF48726">
    <property type="entry name" value="Immunoglobulin"/>
    <property type="match status" value="2"/>
</dbReference>
<keyword evidence="4" id="KW-0393">Immunoglobulin domain</keyword>
<evidence type="ECO:0000313" key="9">
    <source>
        <dbReference type="Proteomes" id="UP000005204"/>
    </source>
</evidence>
<dbReference type="PANTHER" id="PTHR12231">
    <property type="entry name" value="CTX-RELATED TYPE I TRANSMEMBRANE PROTEIN"/>
    <property type="match status" value="1"/>
</dbReference>
<evidence type="ECO:0000313" key="7">
    <source>
        <dbReference type="EMBL" id="AER29815.1"/>
    </source>
</evidence>
<evidence type="ECO:0000256" key="3">
    <source>
        <dbReference type="ARBA" id="ARBA00023157"/>
    </source>
</evidence>
<reference evidence="8" key="3">
    <citation type="submission" date="2022-06" db="UniProtKB">
        <authorList>
            <consortium name="EnsemblMetazoa"/>
        </authorList>
    </citation>
    <scope>IDENTIFICATION</scope>
    <source>
        <strain evidence="8">p50T (Dazao)</strain>
    </source>
</reference>
<dbReference type="PANTHER" id="PTHR12231:SF253">
    <property type="entry name" value="DPR-INTERACTING PROTEIN ETA, ISOFORM B-RELATED"/>
    <property type="match status" value="1"/>
</dbReference>
<dbReference type="InterPro" id="IPR007110">
    <property type="entry name" value="Ig-like_dom"/>
</dbReference>
<evidence type="ECO:0000313" key="8">
    <source>
        <dbReference type="EnsemblMetazoa" id="NP_001239349.1"/>
    </source>
</evidence>
<dbReference type="Gene3D" id="2.60.40.10">
    <property type="entry name" value="Immunoglobulins"/>
    <property type="match status" value="2"/>
</dbReference>
<keyword evidence="9" id="KW-1185">Reference proteome</keyword>
<dbReference type="KEGG" id="bmor:100846979"/>
<dbReference type="EMBL" id="JN020646">
    <property type="protein sequence ID" value="AER29815.1"/>
    <property type="molecule type" value="mRNA"/>
</dbReference>
<dbReference type="SMART" id="SM00408">
    <property type="entry name" value="IGc2"/>
    <property type="match status" value="2"/>
</dbReference>
<reference evidence="7" key="2">
    <citation type="journal article" date="2012" name="J. Invertebr. Pathol.">
        <title>Novel protein of IBP from silkworm, Bombyx mori, involved in cytoplasmic polyhedrosis virus infection.</title>
        <authorList>
            <person name="Gao K."/>
            <person name="Deng X.Y."/>
            <person name="Qian H.Y."/>
            <person name="Wu P."/>
            <person name="Qin G.X."/>
            <person name="Liu T."/>
            <person name="Shen Z.Y."/>
            <person name="Guo X.J."/>
        </authorList>
    </citation>
    <scope>NUCLEOTIDE SEQUENCE</scope>
</reference>
<dbReference type="PROSITE" id="PS50835">
    <property type="entry name" value="IG_LIKE"/>
    <property type="match status" value="2"/>
</dbReference>
<feature type="domain" description="Ig-like" evidence="6">
    <location>
        <begin position="167"/>
        <end position="280"/>
    </location>
</feature>
<organism evidence="7">
    <name type="scientific">Bombyx mori</name>
    <name type="common">Silk moth</name>
    <dbReference type="NCBI Taxonomy" id="7091"/>
    <lineage>
        <taxon>Eukaryota</taxon>
        <taxon>Metazoa</taxon>
        <taxon>Ecdysozoa</taxon>
        <taxon>Arthropoda</taxon>
        <taxon>Hexapoda</taxon>
        <taxon>Insecta</taxon>
        <taxon>Pterygota</taxon>
        <taxon>Neoptera</taxon>
        <taxon>Endopterygota</taxon>
        <taxon>Lepidoptera</taxon>
        <taxon>Glossata</taxon>
        <taxon>Ditrysia</taxon>
        <taxon>Bombycoidea</taxon>
        <taxon>Bombycidae</taxon>
        <taxon>Bombycinae</taxon>
        <taxon>Bombyx</taxon>
    </lineage>
</organism>
<proteinExistence type="evidence at transcript level"/>
<evidence type="ECO:0000256" key="1">
    <source>
        <dbReference type="ARBA" id="ARBA00022729"/>
    </source>
</evidence>
<keyword evidence="3" id="KW-1015">Disulfide bond</keyword>
<evidence type="ECO:0000259" key="6">
    <source>
        <dbReference type="PROSITE" id="PS50835"/>
    </source>
</evidence>
<evidence type="ECO:0000256" key="2">
    <source>
        <dbReference type="ARBA" id="ARBA00022737"/>
    </source>
</evidence>
<protein>
    <submittedName>
        <fullName evidence="7">Insulin-related peptide binding protein</fullName>
    </submittedName>
</protein>
<dbReference type="InterPro" id="IPR013098">
    <property type="entry name" value="Ig_I-set"/>
</dbReference>
<dbReference type="GO" id="GO:0043005">
    <property type="term" value="C:neuron projection"/>
    <property type="evidence" value="ECO:0007669"/>
    <property type="project" value="TreeGrafter"/>
</dbReference>
<evidence type="ECO:0000256" key="5">
    <source>
        <dbReference type="SAM" id="SignalP"/>
    </source>
</evidence>
<gene>
    <name evidence="8" type="primary">100846979</name>
</gene>
<dbReference type="Pfam" id="PF07679">
    <property type="entry name" value="I-set"/>
    <property type="match status" value="2"/>
</dbReference>
<keyword evidence="1 5" id="KW-0732">Signal</keyword>
<dbReference type="InterPro" id="IPR036179">
    <property type="entry name" value="Ig-like_dom_sf"/>
</dbReference>
<name>G8FPZ5_BOMMO</name>
<evidence type="ECO:0000256" key="4">
    <source>
        <dbReference type="ARBA" id="ARBA00023319"/>
    </source>
</evidence>
<dbReference type="AlphaFoldDB" id="G8FPZ5"/>